<organism evidence="1 2">
    <name type="scientific">Elysia crispata</name>
    <name type="common">lettuce slug</name>
    <dbReference type="NCBI Taxonomy" id="231223"/>
    <lineage>
        <taxon>Eukaryota</taxon>
        <taxon>Metazoa</taxon>
        <taxon>Spiralia</taxon>
        <taxon>Lophotrochozoa</taxon>
        <taxon>Mollusca</taxon>
        <taxon>Gastropoda</taxon>
        <taxon>Heterobranchia</taxon>
        <taxon>Euthyneura</taxon>
        <taxon>Panpulmonata</taxon>
        <taxon>Sacoglossa</taxon>
        <taxon>Placobranchoidea</taxon>
        <taxon>Plakobranchidae</taxon>
        <taxon>Elysia</taxon>
    </lineage>
</organism>
<sequence>MKTWSCHRQASKEGMRARMLTENQWGGQLSGLDTSISCRDPLKLRYIDYLRRRRDIRCHQSSSPCCETRLGSFQVYPPLSSTVYSPWLKQSSLFPLSYLRMAQGCLILTVHKIIMVKPSPTDVNLRVYEASRVLTVKEYGQAIPN</sequence>
<comment type="caution">
    <text evidence="1">The sequence shown here is derived from an EMBL/GenBank/DDBJ whole genome shotgun (WGS) entry which is preliminary data.</text>
</comment>
<accession>A0AAE1D6R7</accession>
<evidence type="ECO:0000313" key="2">
    <source>
        <dbReference type="Proteomes" id="UP001283361"/>
    </source>
</evidence>
<dbReference type="AlphaFoldDB" id="A0AAE1D6R7"/>
<proteinExistence type="predicted"/>
<protein>
    <submittedName>
        <fullName evidence="1">Uncharacterized protein</fullName>
    </submittedName>
</protein>
<reference evidence="1" key="1">
    <citation type="journal article" date="2023" name="G3 (Bethesda)">
        <title>A reference genome for the long-term kleptoplast-retaining sea slug Elysia crispata morphotype clarki.</title>
        <authorList>
            <person name="Eastman K.E."/>
            <person name="Pendleton A.L."/>
            <person name="Shaikh M.A."/>
            <person name="Suttiyut T."/>
            <person name="Ogas R."/>
            <person name="Tomko P."/>
            <person name="Gavelis G."/>
            <person name="Widhalm J.R."/>
            <person name="Wisecaver J.H."/>
        </authorList>
    </citation>
    <scope>NUCLEOTIDE SEQUENCE</scope>
    <source>
        <strain evidence="1">ECLA1</strain>
    </source>
</reference>
<keyword evidence="2" id="KW-1185">Reference proteome</keyword>
<name>A0AAE1D6R7_9GAST</name>
<evidence type="ECO:0000313" key="1">
    <source>
        <dbReference type="EMBL" id="KAK3759392.1"/>
    </source>
</evidence>
<dbReference type="EMBL" id="JAWDGP010005130">
    <property type="protein sequence ID" value="KAK3759392.1"/>
    <property type="molecule type" value="Genomic_DNA"/>
</dbReference>
<gene>
    <name evidence="1" type="ORF">RRG08_023510</name>
</gene>
<dbReference type="Proteomes" id="UP001283361">
    <property type="component" value="Unassembled WGS sequence"/>
</dbReference>